<evidence type="ECO:0000313" key="2">
    <source>
        <dbReference type="EMBL" id="WVZ22804.1"/>
    </source>
</evidence>
<name>A0AAQ3SBQ3_VIGMU</name>
<accession>A0AAQ3SBQ3</accession>
<evidence type="ECO:0000256" key="1">
    <source>
        <dbReference type="SAM" id="MobiDB-lite"/>
    </source>
</evidence>
<dbReference type="Proteomes" id="UP001374535">
    <property type="component" value="Chromosome 1"/>
</dbReference>
<proteinExistence type="predicted"/>
<evidence type="ECO:0000313" key="3">
    <source>
        <dbReference type="Proteomes" id="UP001374535"/>
    </source>
</evidence>
<dbReference type="EMBL" id="CP144700">
    <property type="protein sequence ID" value="WVZ22804.1"/>
    <property type="molecule type" value="Genomic_DNA"/>
</dbReference>
<dbReference type="AlphaFoldDB" id="A0AAQ3SBQ3"/>
<feature type="compositionally biased region" description="Polar residues" evidence="1">
    <location>
        <begin position="75"/>
        <end position="95"/>
    </location>
</feature>
<feature type="region of interest" description="Disordered" evidence="1">
    <location>
        <begin position="75"/>
        <end position="112"/>
    </location>
</feature>
<gene>
    <name evidence="2" type="ORF">V8G54_001348</name>
</gene>
<sequence>MVCPPIRATISCTENPFFVKRVITSDIVMFGNGNWFSELDILDSRESFRPNWTPRVGPPEFVTSSLAAAARMSAQETTLGHSSSRTFLTRKTASKPSPERGRLTAWSRSALL</sequence>
<organism evidence="2 3">
    <name type="scientific">Vigna mungo</name>
    <name type="common">Black gram</name>
    <name type="synonym">Phaseolus mungo</name>
    <dbReference type="NCBI Taxonomy" id="3915"/>
    <lineage>
        <taxon>Eukaryota</taxon>
        <taxon>Viridiplantae</taxon>
        <taxon>Streptophyta</taxon>
        <taxon>Embryophyta</taxon>
        <taxon>Tracheophyta</taxon>
        <taxon>Spermatophyta</taxon>
        <taxon>Magnoliopsida</taxon>
        <taxon>eudicotyledons</taxon>
        <taxon>Gunneridae</taxon>
        <taxon>Pentapetalae</taxon>
        <taxon>rosids</taxon>
        <taxon>fabids</taxon>
        <taxon>Fabales</taxon>
        <taxon>Fabaceae</taxon>
        <taxon>Papilionoideae</taxon>
        <taxon>50 kb inversion clade</taxon>
        <taxon>NPAAA clade</taxon>
        <taxon>indigoferoid/millettioid clade</taxon>
        <taxon>Phaseoleae</taxon>
        <taxon>Vigna</taxon>
    </lineage>
</organism>
<protein>
    <submittedName>
        <fullName evidence="2">Uncharacterized protein</fullName>
    </submittedName>
</protein>
<reference evidence="2 3" key="1">
    <citation type="journal article" date="2023" name="Life. Sci Alliance">
        <title>Evolutionary insights into 3D genome organization and epigenetic landscape of Vigna mungo.</title>
        <authorList>
            <person name="Junaid A."/>
            <person name="Singh B."/>
            <person name="Bhatia S."/>
        </authorList>
    </citation>
    <scope>NUCLEOTIDE SEQUENCE [LARGE SCALE GENOMIC DNA]</scope>
    <source>
        <strain evidence="2">Urdbean</strain>
    </source>
</reference>
<keyword evidence="3" id="KW-1185">Reference proteome</keyword>